<dbReference type="EMBL" id="JANCLU010000009">
    <property type="protein sequence ID" value="MCP8939088.1"/>
    <property type="molecule type" value="Genomic_DNA"/>
</dbReference>
<dbReference type="Gene3D" id="3.20.20.150">
    <property type="entry name" value="Divalent-metal-dependent TIM barrel enzymes"/>
    <property type="match status" value="1"/>
</dbReference>
<accession>A0ABT1LDC0</accession>
<name>A0ABT1LDC0_9HYPH</name>
<keyword evidence="4" id="KW-1185">Reference proteome</keyword>
<dbReference type="Pfam" id="PF01261">
    <property type="entry name" value="AP_endonuc_2"/>
    <property type="match status" value="1"/>
</dbReference>
<dbReference type="RefSeq" id="WP_254741889.1">
    <property type="nucleotide sequence ID" value="NZ_JANCLU010000009.1"/>
</dbReference>
<dbReference type="InterPro" id="IPR050312">
    <property type="entry name" value="IolE/XylAMocC-like"/>
</dbReference>
<dbReference type="GO" id="GO:0016853">
    <property type="term" value="F:isomerase activity"/>
    <property type="evidence" value="ECO:0007669"/>
    <property type="project" value="UniProtKB-KW"/>
</dbReference>
<reference evidence="3 4" key="1">
    <citation type="submission" date="2022-07" db="EMBL/GenBank/DDBJ databases">
        <authorList>
            <person name="Li W.-J."/>
            <person name="Deng Q.-Q."/>
        </authorList>
    </citation>
    <scope>NUCLEOTIDE SEQUENCE [LARGE SCALE GENOMIC DNA]</scope>
    <source>
        <strain evidence="3 4">SYSU M60028</strain>
    </source>
</reference>
<sequence>MIGIVKSSLPGGREMGAAQALRAAADLGLAGVLFNSLWELSPTLDAGELREARAEADRLGLRISASLGVVNPALPIRGEPVARAGDGDLEAGVRRLVGLAAGIGIHDLFFVIGMIEDRFHAQVTWRAQRDAVAALLLRCAPLLRDTRSRLLIKTHEEITTGEVVRLVETVGPQLLGVAFDPVNVVCRMEDPLEAARRVAPFIAQVHIDDAVLRYEDAGVRRYLAPLGEGVLPWDDIFALAPDAPRWIEMHSGQFAMPVFDRAWLAAQPDIALPEFASVLAMAQAFGPRDAPWDQTRPTDRLPHALGKLLT</sequence>
<dbReference type="PANTHER" id="PTHR12110:SF53">
    <property type="entry name" value="BLR5974 PROTEIN"/>
    <property type="match status" value="1"/>
</dbReference>
<protein>
    <submittedName>
        <fullName evidence="3">Sugar phosphate isomerase/epimerase</fullName>
    </submittedName>
</protein>
<dbReference type="PANTHER" id="PTHR12110">
    <property type="entry name" value="HYDROXYPYRUVATE ISOMERASE"/>
    <property type="match status" value="1"/>
</dbReference>
<evidence type="ECO:0000313" key="4">
    <source>
        <dbReference type="Proteomes" id="UP001205890"/>
    </source>
</evidence>
<feature type="region of interest" description="Disordered" evidence="1">
    <location>
        <begin position="289"/>
        <end position="310"/>
    </location>
</feature>
<comment type="caution">
    <text evidence="3">The sequence shown here is derived from an EMBL/GenBank/DDBJ whole genome shotgun (WGS) entry which is preliminary data.</text>
</comment>
<gene>
    <name evidence="3" type="ORF">NK718_11220</name>
</gene>
<keyword evidence="3" id="KW-0413">Isomerase</keyword>
<proteinExistence type="predicted"/>
<evidence type="ECO:0000256" key="1">
    <source>
        <dbReference type="SAM" id="MobiDB-lite"/>
    </source>
</evidence>
<dbReference type="Proteomes" id="UP001205890">
    <property type="component" value="Unassembled WGS sequence"/>
</dbReference>
<dbReference type="InterPro" id="IPR013022">
    <property type="entry name" value="Xyl_isomerase-like_TIM-brl"/>
</dbReference>
<dbReference type="InterPro" id="IPR036237">
    <property type="entry name" value="Xyl_isomerase-like_sf"/>
</dbReference>
<evidence type="ECO:0000259" key="2">
    <source>
        <dbReference type="Pfam" id="PF01261"/>
    </source>
</evidence>
<feature type="domain" description="Xylose isomerase-like TIM barrel" evidence="2">
    <location>
        <begin position="21"/>
        <end position="239"/>
    </location>
</feature>
<dbReference type="SUPFAM" id="SSF51658">
    <property type="entry name" value="Xylose isomerase-like"/>
    <property type="match status" value="1"/>
</dbReference>
<organism evidence="3 4">
    <name type="scientific">Alsobacter ponti</name>
    <dbReference type="NCBI Taxonomy" id="2962936"/>
    <lineage>
        <taxon>Bacteria</taxon>
        <taxon>Pseudomonadati</taxon>
        <taxon>Pseudomonadota</taxon>
        <taxon>Alphaproteobacteria</taxon>
        <taxon>Hyphomicrobiales</taxon>
        <taxon>Alsobacteraceae</taxon>
        <taxon>Alsobacter</taxon>
    </lineage>
</organism>
<evidence type="ECO:0000313" key="3">
    <source>
        <dbReference type="EMBL" id="MCP8939088.1"/>
    </source>
</evidence>